<proteinExistence type="predicted"/>
<dbReference type="AlphaFoldDB" id="A0A834JP75"/>
<keyword evidence="3" id="KW-1185">Reference proteome</keyword>
<evidence type="ECO:0000313" key="2">
    <source>
        <dbReference type="EMBL" id="KAF7392258.1"/>
    </source>
</evidence>
<dbReference type="Proteomes" id="UP000600918">
    <property type="component" value="Unassembled WGS sequence"/>
</dbReference>
<feature type="region of interest" description="Disordered" evidence="1">
    <location>
        <begin position="1"/>
        <end position="24"/>
    </location>
</feature>
<feature type="compositionally biased region" description="Low complexity" evidence="1">
    <location>
        <begin position="110"/>
        <end position="128"/>
    </location>
</feature>
<comment type="caution">
    <text evidence="2">The sequence shown here is derived from an EMBL/GenBank/DDBJ whole genome shotgun (WGS) entry which is preliminary data.</text>
</comment>
<feature type="compositionally biased region" description="Basic residues" evidence="1">
    <location>
        <begin position="1"/>
        <end position="10"/>
    </location>
</feature>
<protein>
    <submittedName>
        <fullName evidence="2">Uncharacterized protein</fullName>
    </submittedName>
</protein>
<evidence type="ECO:0000313" key="3">
    <source>
        <dbReference type="Proteomes" id="UP000600918"/>
    </source>
</evidence>
<sequence length="147" mass="17167">MWEKKKGKKMMSKEEHCHKRTDWMLKNADTPRGYEAREYPSKRSLNNRDGLRARASRVKPPFEFHISRILVPADGWKIERIRRSGSLTYRNNFDDEDDNDNDDADHYHSMTTTTAATTTTTMTTMTTTADDEDNDNDDDDDDDDNHC</sequence>
<gene>
    <name evidence="2" type="ORF">H0235_017257</name>
</gene>
<feature type="compositionally biased region" description="Acidic residues" evidence="1">
    <location>
        <begin position="94"/>
        <end position="103"/>
    </location>
</feature>
<feature type="region of interest" description="Disordered" evidence="1">
    <location>
        <begin position="87"/>
        <end position="147"/>
    </location>
</feature>
<accession>A0A834JP75</accession>
<dbReference type="EMBL" id="JACSDY010000022">
    <property type="protein sequence ID" value="KAF7392258.1"/>
    <property type="molecule type" value="Genomic_DNA"/>
</dbReference>
<organism evidence="2 3">
    <name type="scientific">Vespula pensylvanica</name>
    <name type="common">Western yellow jacket</name>
    <name type="synonym">Wasp</name>
    <dbReference type="NCBI Taxonomy" id="30213"/>
    <lineage>
        <taxon>Eukaryota</taxon>
        <taxon>Metazoa</taxon>
        <taxon>Ecdysozoa</taxon>
        <taxon>Arthropoda</taxon>
        <taxon>Hexapoda</taxon>
        <taxon>Insecta</taxon>
        <taxon>Pterygota</taxon>
        <taxon>Neoptera</taxon>
        <taxon>Endopterygota</taxon>
        <taxon>Hymenoptera</taxon>
        <taxon>Apocrita</taxon>
        <taxon>Aculeata</taxon>
        <taxon>Vespoidea</taxon>
        <taxon>Vespidae</taxon>
        <taxon>Vespinae</taxon>
        <taxon>Vespula</taxon>
    </lineage>
</organism>
<evidence type="ECO:0000256" key="1">
    <source>
        <dbReference type="SAM" id="MobiDB-lite"/>
    </source>
</evidence>
<feature type="compositionally biased region" description="Acidic residues" evidence="1">
    <location>
        <begin position="129"/>
        <end position="147"/>
    </location>
</feature>
<feature type="compositionally biased region" description="Basic and acidic residues" evidence="1">
    <location>
        <begin position="11"/>
        <end position="23"/>
    </location>
</feature>
<name>A0A834JP75_VESPE</name>
<reference evidence="2" key="1">
    <citation type="journal article" date="2020" name="G3 (Bethesda)">
        <title>High-Quality Assemblies for Three Invasive Social Wasps from the &lt;i&gt;Vespula&lt;/i&gt; Genus.</title>
        <authorList>
            <person name="Harrop T.W.R."/>
            <person name="Guhlin J."/>
            <person name="McLaughlin G.M."/>
            <person name="Permina E."/>
            <person name="Stockwell P."/>
            <person name="Gilligan J."/>
            <person name="Le Lec M.F."/>
            <person name="Gruber M.A.M."/>
            <person name="Quinn O."/>
            <person name="Lovegrove M."/>
            <person name="Duncan E.J."/>
            <person name="Remnant E.J."/>
            <person name="Van Eeckhoven J."/>
            <person name="Graham B."/>
            <person name="Knapp R.A."/>
            <person name="Langford K.W."/>
            <person name="Kronenberg Z."/>
            <person name="Press M.O."/>
            <person name="Eacker S.M."/>
            <person name="Wilson-Rankin E.E."/>
            <person name="Purcell J."/>
            <person name="Lester P.J."/>
            <person name="Dearden P.K."/>
        </authorList>
    </citation>
    <scope>NUCLEOTIDE SEQUENCE</scope>
    <source>
        <strain evidence="2">Volc-1</strain>
    </source>
</reference>